<dbReference type="Proteomes" id="UP001596105">
    <property type="component" value="Unassembled WGS sequence"/>
</dbReference>
<dbReference type="RefSeq" id="WP_378083085.1">
    <property type="nucleotide sequence ID" value="NZ_JBHSMH010000084.1"/>
</dbReference>
<dbReference type="EMBL" id="JBHSMH010000084">
    <property type="protein sequence ID" value="MFC5471041.1"/>
    <property type="molecule type" value="Genomic_DNA"/>
</dbReference>
<gene>
    <name evidence="1" type="ORF">ACFPPD_20335</name>
</gene>
<comment type="caution">
    <text evidence="1">The sequence shown here is derived from an EMBL/GenBank/DDBJ whole genome shotgun (WGS) entry which is preliminary data.</text>
</comment>
<accession>A0ABW0M0H7</accession>
<evidence type="ECO:0000313" key="2">
    <source>
        <dbReference type="Proteomes" id="UP001596105"/>
    </source>
</evidence>
<proteinExistence type="predicted"/>
<organism evidence="1 2">
    <name type="scientific">Cohnella suwonensis</name>
    <dbReference type="NCBI Taxonomy" id="696072"/>
    <lineage>
        <taxon>Bacteria</taxon>
        <taxon>Bacillati</taxon>
        <taxon>Bacillota</taxon>
        <taxon>Bacilli</taxon>
        <taxon>Bacillales</taxon>
        <taxon>Paenibacillaceae</taxon>
        <taxon>Cohnella</taxon>
    </lineage>
</organism>
<keyword evidence="2" id="KW-1185">Reference proteome</keyword>
<name>A0ABW0M0H7_9BACL</name>
<protein>
    <submittedName>
        <fullName evidence="1">Uncharacterized protein</fullName>
    </submittedName>
</protein>
<evidence type="ECO:0000313" key="1">
    <source>
        <dbReference type="EMBL" id="MFC5471041.1"/>
    </source>
</evidence>
<sequence>MGTRLLSEHMIKQLQPRLKYVRAYTTGKNKATLYAWDDDLGLSESDAGELQRFADSYLPPYVCYRVKAYSELQRDGVPPAGELPEWIVEAAMKRDLDQDGVIAVMNGMLGNGGIVFSRYDFNSGTLHFNIHTTTALTDIEKELLDRYLSEIIPLGTRCELAYWSGNESSRLRSG</sequence>
<reference evidence="2" key="1">
    <citation type="journal article" date="2019" name="Int. J. Syst. Evol. Microbiol.">
        <title>The Global Catalogue of Microorganisms (GCM) 10K type strain sequencing project: providing services to taxonomists for standard genome sequencing and annotation.</title>
        <authorList>
            <consortium name="The Broad Institute Genomics Platform"/>
            <consortium name="The Broad Institute Genome Sequencing Center for Infectious Disease"/>
            <person name="Wu L."/>
            <person name="Ma J."/>
        </authorList>
    </citation>
    <scope>NUCLEOTIDE SEQUENCE [LARGE SCALE GENOMIC DNA]</scope>
    <source>
        <strain evidence="2">CCUG 57113</strain>
    </source>
</reference>